<keyword evidence="13" id="KW-1185">Reference proteome</keyword>
<dbReference type="Pfam" id="PF01467">
    <property type="entry name" value="CTP_transf_like"/>
    <property type="match status" value="1"/>
</dbReference>
<evidence type="ECO:0000256" key="7">
    <source>
        <dbReference type="ARBA" id="ARBA00022741"/>
    </source>
</evidence>
<reference evidence="14" key="1">
    <citation type="submission" date="2025-08" db="UniProtKB">
        <authorList>
            <consortium name="RefSeq"/>
        </authorList>
    </citation>
    <scope>IDENTIFICATION</scope>
</reference>
<evidence type="ECO:0000259" key="12">
    <source>
        <dbReference type="Pfam" id="PF01467"/>
    </source>
</evidence>
<evidence type="ECO:0000256" key="8">
    <source>
        <dbReference type="ARBA" id="ARBA00022840"/>
    </source>
</evidence>
<keyword evidence="9 11" id="KW-0520">NAD</keyword>
<evidence type="ECO:0000256" key="4">
    <source>
        <dbReference type="ARBA" id="ARBA00022642"/>
    </source>
</evidence>
<dbReference type="PANTHER" id="PTHR12039:SF0">
    <property type="entry name" value="NICOTINAMIDE-NUCLEOTIDE ADENYLYLTRANSFERASE"/>
    <property type="match status" value="1"/>
</dbReference>
<dbReference type="CDD" id="cd09286">
    <property type="entry name" value="NMNAT_Eukarya"/>
    <property type="match status" value="1"/>
</dbReference>
<dbReference type="Gene3D" id="3.40.50.620">
    <property type="entry name" value="HUPs"/>
    <property type="match status" value="1"/>
</dbReference>
<dbReference type="InterPro" id="IPR004821">
    <property type="entry name" value="Cyt_trans-like"/>
</dbReference>
<dbReference type="InterPro" id="IPR005248">
    <property type="entry name" value="NadD/NMNAT"/>
</dbReference>
<evidence type="ECO:0000256" key="11">
    <source>
        <dbReference type="RuleBase" id="RU362021"/>
    </source>
</evidence>
<keyword evidence="8 11" id="KW-0067">ATP-binding</keyword>
<dbReference type="GeneID" id="106809072"/>
<feature type="domain" description="Cytidyltransferase-like" evidence="12">
    <location>
        <begin position="9"/>
        <end position="237"/>
    </location>
</feature>
<comment type="catalytic activity">
    <reaction evidence="11">
        <text>beta-nicotinamide D-ribonucleotide + ATP + H(+) = diphosphate + NAD(+)</text>
        <dbReference type="Rhea" id="RHEA:21360"/>
        <dbReference type="ChEBI" id="CHEBI:14649"/>
        <dbReference type="ChEBI" id="CHEBI:15378"/>
        <dbReference type="ChEBI" id="CHEBI:30616"/>
        <dbReference type="ChEBI" id="CHEBI:33019"/>
        <dbReference type="ChEBI" id="CHEBI:57540"/>
        <dbReference type="EC" id="2.7.7.1"/>
    </reaction>
</comment>
<evidence type="ECO:0000256" key="2">
    <source>
        <dbReference type="ARBA" id="ARBA00005019"/>
    </source>
</evidence>
<keyword evidence="5 11" id="KW-0808">Transferase</keyword>
<evidence type="ECO:0000313" key="14">
    <source>
        <dbReference type="RefSeq" id="XP_014667507.1"/>
    </source>
</evidence>
<dbReference type="Proteomes" id="UP000695022">
    <property type="component" value="Unplaced"/>
</dbReference>
<dbReference type="InterPro" id="IPR051182">
    <property type="entry name" value="Euk_NMN_adenylyltrnsfrase"/>
</dbReference>
<comment type="catalytic activity">
    <reaction evidence="10 11">
        <text>nicotinate beta-D-ribonucleotide + ATP + H(+) = deamido-NAD(+) + diphosphate</text>
        <dbReference type="Rhea" id="RHEA:22860"/>
        <dbReference type="ChEBI" id="CHEBI:15378"/>
        <dbReference type="ChEBI" id="CHEBI:30616"/>
        <dbReference type="ChEBI" id="CHEBI:33019"/>
        <dbReference type="ChEBI" id="CHEBI:57502"/>
        <dbReference type="ChEBI" id="CHEBI:58437"/>
        <dbReference type="EC" id="2.7.7.18"/>
    </reaction>
</comment>
<keyword evidence="4 11" id="KW-0662">Pyridine nucleotide biosynthesis</keyword>
<evidence type="ECO:0000256" key="6">
    <source>
        <dbReference type="ARBA" id="ARBA00022695"/>
    </source>
</evidence>
<comment type="similarity">
    <text evidence="3 11">Belongs to the eukaryotic NMN adenylyltransferase family.</text>
</comment>
<comment type="pathway">
    <text evidence="2">Cofactor biosynthesis; NAD(+) biosynthesis; deamido-NAD(+) from nicotinate D-ribonucleotide: step 1/1.</text>
</comment>
<evidence type="ECO:0000256" key="1">
    <source>
        <dbReference type="ARBA" id="ARBA00004658"/>
    </source>
</evidence>
<keyword evidence="6 11" id="KW-0548">Nucleotidyltransferase</keyword>
<dbReference type="EC" id="2.7.7.18" evidence="11"/>
<gene>
    <name evidence="14" type="primary">LOC106809072</name>
</gene>
<evidence type="ECO:0000256" key="9">
    <source>
        <dbReference type="ARBA" id="ARBA00023027"/>
    </source>
</evidence>
<dbReference type="EC" id="2.7.7.1" evidence="11"/>
<comment type="pathway">
    <text evidence="1 11">Cofactor biosynthesis; NAD(+) biosynthesis; NAD(+) from nicotinamide D-ribonucleotide: step 1/1.</text>
</comment>
<name>A0ABM1E5N6_PRICU</name>
<dbReference type="SUPFAM" id="SSF52374">
    <property type="entry name" value="Nucleotidylyl transferase"/>
    <property type="match status" value="1"/>
</dbReference>
<dbReference type="RefSeq" id="XP_014667507.1">
    <property type="nucleotide sequence ID" value="XM_014812021.1"/>
</dbReference>
<protein>
    <recommendedName>
        <fullName evidence="11">Nicotinamide-nucleotide adenylyltransferase</fullName>
        <ecNumber evidence="11">2.7.7.1</ecNumber>
        <ecNumber evidence="11">2.7.7.18</ecNumber>
    </recommendedName>
</protein>
<dbReference type="InterPro" id="IPR045094">
    <property type="entry name" value="NMNAT_euk"/>
</dbReference>
<accession>A0ABM1E5N6</accession>
<evidence type="ECO:0000256" key="3">
    <source>
        <dbReference type="ARBA" id="ARBA00007064"/>
    </source>
</evidence>
<keyword evidence="7 11" id="KW-0547">Nucleotide-binding</keyword>
<organism evidence="13 14">
    <name type="scientific">Priapulus caudatus</name>
    <name type="common">Priapulid worm</name>
    <dbReference type="NCBI Taxonomy" id="37621"/>
    <lineage>
        <taxon>Eukaryota</taxon>
        <taxon>Metazoa</taxon>
        <taxon>Ecdysozoa</taxon>
        <taxon>Scalidophora</taxon>
        <taxon>Priapulida</taxon>
        <taxon>Priapulimorpha</taxon>
        <taxon>Priapulimorphida</taxon>
        <taxon>Priapulidae</taxon>
        <taxon>Priapulus</taxon>
    </lineage>
</organism>
<evidence type="ECO:0000256" key="10">
    <source>
        <dbReference type="ARBA" id="ARBA00048721"/>
    </source>
</evidence>
<proteinExistence type="inferred from homology"/>
<sequence length="275" mass="31126">MAPTKVVLLACGSFNPVTNMHLRIFELARDQLQRTGLFTVVGGVVSPVNDAYVKKDLVESYHRVQMAKLATQSSDWIRVDPWESEQNSWAETLKVLNYLQLQLDSGCLMSNESPNKNSPKKRRKRRRISDEIQVDEVDYNITNTVISNQSLINTSEPMKAKLLCGADLLESFAVPGLWQQEHIEEILGKYGLVVISREGSNPLKFIYESDTLTALQDNIHIITEWMPNEISSTRIRRALGRGESVKYLLQDGVIDYIKKHELYGAVSTVNSNLSK</sequence>
<dbReference type="InterPro" id="IPR014729">
    <property type="entry name" value="Rossmann-like_a/b/a_fold"/>
</dbReference>
<dbReference type="NCBIfam" id="TIGR00482">
    <property type="entry name" value="nicotinate (nicotinamide) nucleotide adenylyltransferase"/>
    <property type="match status" value="1"/>
</dbReference>
<evidence type="ECO:0000313" key="13">
    <source>
        <dbReference type="Proteomes" id="UP000695022"/>
    </source>
</evidence>
<dbReference type="PANTHER" id="PTHR12039">
    <property type="entry name" value="NICOTINAMIDE MONONUCLEOTIDE ADENYLYLTRANSFERASE"/>
    <property type="match status" value="1"/>
</dbReference>
<evidence type="ECO:0000256" key="5">
    <source>
        <dbReference type="ARBA" id="ARBA00022679"/>
    </source>
</evidence>